<reference evidence="2 3" key="1">
    <citation type="submission" date="2020-11" db="EMBL/GenBank/DDBJ databases">
        <title>Identification of Lelliottia nimipressuralis from Wound Infection by Whole Genome-Based Bacterial Identification.</title>
        <authorList>
            <person name="Navarathna D.H."/>
            <person name="Choi H."/>
            <person name="Jinadatha C."/>
            <person name="Chatterjee P."/>
            <person name="Hwang M."/>
        </authorList>
    </citation>
    <scope>NUCLEOTIDE SEQUENCE [LARGE SCALE GENOMIC DNA]</scope>
    <source>
        <strain evidence="2 3">DN2020</strain>
    </source>
</reference>
<dbReference type="InterPro" id="IPR001279">
    <property type="entry name" value="Metallo-B-lactamas"/>
</dbReference>
<evidence type="ECO:0000313" key="2">
    <source>
        <dbReference type="EMBL" id="MBF4179507.1"/>
    </source>
</evidence>
<dbReference type="PANTHER" id="PTHR15032:SF4">
    <property type="entry name" value="N-ACYL-PHOSPHATIDYLETHANOLAMINE-HYDROLYZING PHOSPHOLIPASE D"/>
    <property type="match status" value="1"/>
</dbReference>
<protein>
    <submittedName>
        <fullName evidence="2">MBL fold metallo-hydrolase</fullName>
    </submittedName>
</protein>
<dbReference type="Proteomes" id="UP000628560">
    <property type="component" value="Unassembled WGS sequence"/>
</dbReference>
<feature type="domain" description="Metallo-beta-lactamase" evidence="1">
    <location>
        <begin position="91"/>
        <end position="287"/>
    </location>
</feature>
<dbReference type="PANTHER" id="PTHR15032">
    <property type="entry name" value="N-ACYL-PHOSPHATIDYLETHANOLAMINE-HYDROLYZING PHOSPHOLIPASE D"/>
    <property type="match status" value="1"/>
</dbReference>
<dbReference type="SUPFAM" id="SSF56281">
    <property type="entry name" value="Metallo-hydrolase/oxidoreductase"/>
    <property type="match status" value="1"/>
</dbReference>
<evidence type="ECO:0000313" key="3">
    <source>
        <dbReference type="Proteomes" id="UP000628560"/>
    </source>
</evidence>
<dbReference type="AlphaFoldDB" id="A0ABD4KC31"/>
<sequence length="329" mass="37930">MVWKNPWYNPSLKHHAPDGFRNLDFTGHQPGDVERWRKERKAAGLPKPPTQGYDEYIRQWWQPAELNDRPEDGVWWLGHASVLLRLSGQYLLTDPVFSRRASPLPFFGPQRKTPPVLTVDTLPHIDALVISHNHYDHLDSATVRHLLRRFPELTVCVPLGLGDWFRRRGAKNILELDWWQSAVFQGITLTAVPAQHWSMRTFWDRNRSLWCGWVCEGADQRFWFSGDTGYTPDLLAIPQRLGQITAAALPAGAYAPRWFMSAHHMDPQSAIKLWQQMGMPLAFPIHWGVFELADESLDEPVQELTQALENEAGINDKFRILKIGQYLSL</sequence>
<dbReference type="RefSeq" id="WP_194513902.1">
    <property type="nucleotide sequence ID" value="NZ_JADIXP010000010.1"/>
</dbReference>
<dbReference type="Pfam" id="PF12706">
    <property type="entry name" value="Lactamase_B_2"/>
    <property type="match status" value="1"/>
</dbReference>
<evidence type="ECO:0000259" key="1">
    <source>
        <dbReference type="Pfam" id="PF12706"/>
    </source>
</evidence>
<proteinExistence type="predicted"/>
<name>A0ABD4KC31_9ENTR</name>
<dbReference type="EMBL" id="JADIXP010000010">
    <property type="protein sequence ID" value="MBF4179507.1"/>
    <property type="molecule type" value="Genomic_DNA"/>
</dbReference>
<dbReference type="InterPro" id="IPR036866">
    <property type="entry name" value="RibonucZ/Hydroxyglut_hydro"/>
</dbReference>
<accession>A0ABD4KC31</accession>
<comment type="caution">
    <text evidence="2">The sequence shown here is derived from an EMBL/GenBank/DDBJ whole genome shotgun (WGS) entry which is preliminary data.</text>
</comment>
<organism evidence="2 3">
    <name type="scientific">Lelliottia nimipressuralis</name>
    <dbReference type="NCBI Taxonomy" id="69220"/>
    <lineage>
        <taxon>Bacteria</taxon>
        <taxon>Pseudomonadati</taxon>
        <taxon>Pseudomonadota</taxon>
        <taxon>Gammaproteobacteria</taxon>
        <taxon>Enterobacterales</taxon>
        <taxon>Enterobacteriaceae</taxon>
        <taxon>Lelliottia</taxon>
    </lineage>
</organism>
<dbReference type="Gene3D" id="3.60.15.10">
    <property type="entry name" value="Ribonuclease Z/Hydroxyacylglutathione hydrolase-like"/>
    <property type="match status" value="1"/>
</dbReference>
<gene>
    <name evidence="2" type="ORF">ISP11_16685</name>
</gene>